<dbReference type="GO" id="GO:0030983">
    <property type="term" value="F:mismatched DNA binding"/>
    <property type="evidence" value="ECO:0007669"/>
    <property type="project" value="InterPro"/>
</dbReference>
<dbReference type="PANTHER" id="PTHR11361:SF34">
    <property type="entry name" value="DNA MISMATCH REPAIR PROTEIN MSH1, MITOCHONDRIAL"/>
    <property type="match status" value="1"/>
</dbReference>
<evidence type="ECO:0000313" key="7">
    <source>
        <dbReference type="Proteomes" id="UP000247832"/>
    </source>
</evidence>
<protein>
    <submittedName>
        <fullName evidence="6">DNA mismatch repair protein MutS</fullName>
    </submittedName>
</protein>
<evidence type="ECO:0000256" key="3">
    <source>
        <dbReference type="ARBA" id="ARBA00023125"/>
    </source>
</evidence>
<organism evidence="6 7">
    <name type="scientific">Arthrobacter livingstonensis</name>
    <dbReference type="NCBI Taxonomy" id="670078"/>
    <lineage>
        <taxon>Bacteria</taxon>
        <taxon>Bacillati</taxon>
        <taxon>Actinomycetota</taxon>
        <taxon>Actinomycetes</taxon>
        <taxon>Micrococcales</taxon>
        <taxon>Micrococcaceae</taxon>
        <taxon>Arthrobacter</taxon>
    </lineage>
</organism>
<feature type="region of interest" description="Disordered" evidence="4">
    <location>
        <begin position="499"/>
        <end position="525"/>
    </location>
</feature>
<dbReference type="GO" id="GO:0005524">
    <property type="term" value="F:ATP binding"/>
    <property type="evidence" value="ECO:0007669"/>
    <property type="project" value="UniProtKB-KW"/>
</dbReference>
<dbReference type="InterPro" id="IPR000432">
    <property type="entry name" value="DNA_mismatch_repair_MutS_C"/>
</dbReference>
<evidence type="ECO:0000256" key="1">
    <source>
        <dbReference type="ARBA" id="ARBA00022741"/>
    </source>
</evidence>
<evidence type="ECO:0000256" key="2">
    <source>
        <dbReference type="ARBA" id="ARBA00022840"/>
    </source>
</evidence>
<dbReference type="InterPro" id="IPR027417">
    <property type="entry name" value="P-loop_NTPase"/>
</dbReference>
<dbReference type="Proteomes" id="UP000247832">
    <property type="component" value="Unassembled WGS sequence"/>
</dbReference>
<keyword evidence="7" id="KW-1185">Reference proteome</keyword>
<name>A0A2V5L607_9MICC</name>
<dbReference type="OrthoDB" id="9808166at2"/>
<dbReference type="PANTHER" id="PTHR11361">
    <property type="entry name" value="DNA MISMATCH REPAIR PROTEIN MUTS FAMILY MEMBER"/>
    <property type="match status" value="1"/>
</dbReference>
<gene>
    <name evidence="6" type="ORF">CVV68_19240</name>
</gene>
<keyword evidence="2" id="KW-0067">ATP-binding</keyword>
<sequence length="525" mass="58875">MKAFLMYDDRDLGRVVESSTTSRALARDLDLERLFTAMAAEDPYLYDAAQKALRTPLTTVGDITYRQQNLIDALENPDTVRALYALAEDTVAAEKKIYHSIFFNYPDAILRRSIESLELLIGMMRRLRTITDDNKDKFHSPGFTRFFTMITDELNEDYFQLATQHLDLLRLHHGVLISAGLGYANKGEQYTLRRPNRQDGNWLQRIYKRQDESYSFDIHPRDEAGARALAELHNHGIALAAHALDQADAHIVSFFTMLRAELAFYIGCLNLCQVLDANGGPICFPKPEPVNQLELGARNLHDLSLVLAGTARVVGNDMDAGGRNLIVVTGANEGGKSTFLRSLGTSQLMMQCGMFVCADYFTSSISNGIHTHYKREEDTELQSGKLDEELDRMSAIADNLARHSLVLFNESFSATNEREGSAIARNIISALLDTNMRVVFVTHFFDLAHGLYSQHLPNALFLQAQREANGRRTHRIVQGEPIFTSFGEDLYRQIFSQAPESSPRCPAGVAPNGQKPTPYPETDET</sequence>
<dbReference type="SUPFAM" id="SSF52540">
    <property type="entry name" value="P-loop containing nucleoside triphosphate hydrolases"/>
    <property type="match status" value="1"/>
</dbReference>
<evidence type="ECO:0000313" key="6">
    <source>
        <dbReference type="EMBL" id="PYI65153.1"/>
    </source>
</evidence>
<dbReference type="AlphaFoldDB" id="A0A2V5L607"/>
<dbReference type="GO" id="GO:0006298">
    <property type="term" value="P:mismatch repair"/>
    <property type="evidence" value="ECO:0007669"/>
    <property type="project" value="InterPro"/>
</dbReference>
<keyword evidence="1" id="KW-0547">Nucleotide-binding</keyword>
<dbReference type="RefSeq" id="WP_110502619.1">
    <property type="nucleotide sequence ID" value="NZ_QJVD01000029.1"/>
</dbReference>
<dbReference type="InterPro" id="IPR045076">
    <property type="entry name" value="MutS"/>
</dbReference>
<keyword evidence="3" id="KW-0238">DNA-binding</keyword>
<dbReference type="SMART" id="SM00534">
    <property type="entry name" value="MUTSac"/>
    <property type="match status" value="1"/>
</dbReference>
<dbReference type="Gene3D" id="3.40.50.300">
    <property type="entry name" value="P-loop containing nucleotide triphosphate hydrolases"/>
    <property type="match status" value="1"/>
</dbReference>
<evidence type="ECO:0000259" key="5">
    <source>
        <dbReference type="SMART" id="SM00534"/>
    </source>
</evidence>
<dbReference type="GO" id="GO:0005829">
    <property type="term" value="C:cytosol"/>
    <property type="evidence" value="ECO:0007669"/>
    <property type="project" value="TreeGrafter"/>
</dbReference>
<dbReference type="GO" id="GO:0140664">
    <property type="term" value="F:ATP-dependent DNA damage sensor activity"/>
    <property type="evidence" value="ECO:0007669"/>
    <property type="project" value="InterPro"/>
</dbReference>
<dbReference type="Pfam" id="PF00488">
    <property type="entry name" value="MutS_V"/>
    <property type="match status" value="1"/>
</dbReference>
<evidence type="ECO:0000256" key="4">
    <source>
        <dbReference type="SAM" id="MobiDB-lite"/>
    </source>
</evidence>
<accession>A0A2V5L607</accession>
<feature type="domain" description="DNA mismatch repair proteins mutS family" evidence="5">
    <location>
        <begin position="323"/>
        <end position="503"/>
    </location>
</feature>
<comment type="caution">
    <text evidence="6">The sequence shown here is derived from an EMBL/GenBank/DDBJ whole genome shotgun (WGS) entry which is preliminary data.</text>
</comment>
<reference evidence="6 7" key="1">
    <citation type="submission" date="2018-05" db="EMBL/GenBank/DDBJ databases">
        <title>Genetic diversity of glacier-inhabiting Cryobacterium bacteria in China and description of Cryobacterium mengkeensis sp. nov. and Arthrobacter glacialis sp. nov.</title>
        <authorList>
            <person name="Liu Q."/>
            <person name="Xin Y.-H."/>
        </authorList>
    </citation>
    <scope>NUCLEOTIDE SEQUENCE [LARGE SCALE GENOMIC DNA]</scope>
    <source>
        <strain evidence="6 7">LI2</strain>
    </source>
</reference>
<proteinExistence type="predicted"/>
<dbReference type="EMBL" id="QJVD01000029">
    <property type="protein sequence ID" value="PYI65153.1"/>
    <property type="molecule type" value="Genomic_DNA"/>
</dbReference>